<dbReference type="Pfam" id="PF07885">
    <property type="entry name" value="Ion_trans_2"/>
    <property type="match status" value="2"/>
</dbReference>
<dbReference type="InterPro" id="IPR013099">
    <property type="entry name" value="K_chnl_dom"/>
</dbReference>
<keyword evidence="4" id="KW-1185">Reference proteome</keyword>
<reference evidence="3" key="1">
    <citation type="submission" date="2022-03" db="EMBL/GenBank/DDBJ databases">
        <authorList>
            <person name="Tunstrom K."/>
        </authorList>
    </citation>
    <scope>NUCLEOTIDE SEQUENCE</scope>
</reference>
<dbReference type="EMBL" id="CAKOGL010000004">
    <property type="protein sequence ID" value="CAH2085436.1"/>
    <property type="molecule type" value="Genomic_DNA"/>
</dbReference>
<dbReference type="InterPro" id="IPR050818">
    <property type="entry name" value="KCNH_animal-type"/>
</dbReference>
<feature type="domain" description="Cyclic nucleotide-binding" evidence="2">
    <location>
        <begin position="172"/>
        <end position="274"/>
    </location>
</feature>
<feature type="transmembrane region" description="Helical" evidence="1">
    <location>
        <begin position="580"/>
        <end position="601"/>
    </location>
</feature>
<evidence type="ECO:0000256" key="1">
    <source>
        <dbReference type="SAM" id="Phobius"/>
    </source>
</evidence>
<proteinExistence type="predicted"/>
<keyword evidence="1" id="KW-0812">Transmembrane</keyword>
<dbReference type="PROSITE" id="PS50042">
    <property type="entry name" value="CNMP_BINDING_3"/>
    <property type="match status" value="1"/>
</dbReference>
<dbReference type="Pfam" id="PF00027">
    <property type="entry name" value="cNMP_binding"/>
    <property type="match status" value="1"/>
</dbReference>
<feature type="transmembrane region" description="Helical" evidence="1">
    <location>
        <begin position="35"/>
        <end position="54"/>
    </location>
</feature>
<evidence type="ECO:0000313" key="3">
    <source>
        <dbReference type="EMBL" id="CAH2085436.1"/>
    </source>
</evidence>
<feature type="transmembrane region" description="Helical" evidence="1">
    <location>
        <begin position="799"/>
        <end position="818"/>
    </location>
</feature>
<feature type="transmembrane region" description="Helical" evidence="1">
    <location>
        <begin position="66"/>
        <end position="89"/>
    </location>
</feature>
<dbReference type="SMART" id="SM00100">
    <property type="entry name" value="cNMP"/>
    <property type="match status" value="1"/>
</dbReference>
<dbReference type="InterPro" id="IPR000595">
    <property type="entry name" value="cNMP-bd_dom"/>
</dbReference>
<gene>
    <name evidence="3" type="ORF">EEDITHA_LOCUS1911</name>
</gene>
<dbReference type="PANTHER" id="PTHR10217:SF435">
    <property type="entry name" value="POTASSIUM VOLTAGE-GATED CHANNEL PROTEIN EAG"/>
    <property type="match status" value="1"/>
</dbReference>
<accession>A0AAU9TF16</accession>
<feature type="transmembrane region" description="Helical" evidence="1">
    <location>
        <begin position="830"/>
        <end position="848"/>
    </location>
</feature>
<dbReference type="GO" id="GO:0005886">
    <property type="term" value="C:plasma membrane"/>
    <property type="evidence" value="ECO:0007669"/>
    <property type="project" value="TreeGrafter"/>
</dbReference>
<keyword evidence="1" id="KW-0472">Membrane</keyword>
<feature type="transmembrane region" description="Helical" evidence="1">
    <location>
        <begin position="475"/>
        <end position="499"/>
    </location>
</feature>
<dbReference type="Gene3D" id="2.60.120.10">
    <property type="entry name" value="Jelly Rolls"/>
    <property type="match status" value="1"/>
</dbReference>
<dbReference type="InterPro" id="IPR014710">
    <property type="entry name" value="RmlC-like_jellyroll"/>
</dbReference>
<dbReference type="GO" id="GO:0042391">
    <property type="term" value="P:regulation of membrane potential"/>
    <property type="evidence" value="ECO:0007669"/>
    <property type="project" value="TreeGrafter"/>
</dbReference>
<dbReference type="InterPro" id="IPR018490">
    <property type="entry name" value="cNMP-bd_dom_sf"/>
</dbReference>
<feature type="transmembrane region" description="Helical" evidence="1">
    <location>
        <begin position="389"/>
        <end position="414"/>
    </location>
</feature>
<organism evidence="3 4">
    <name type="scientific">Euphydryas editha</name>
    <name type="common">Edith's checkerspot</name>
    <dbReference type="NCBI Taxonomy" id="104508"/>
    <lineage>
        <taxon>Eukaryota</taxon>
        <taxon>Metazoa</taxon>
        <taxon>Ecdysozoa</taxon>
        <taxon>Arthropoda</taxon>
        <taxon>Hexapoda</taxon>
        <taxon>Insecta</taxon>
        <taxon>Pterygota</taxon>
        <taxon>Neoptera</taxon>
        <taxon>Endopterygota</taxon>
        <taxon>Lepidoptera</taxon>
        <taxon>Glossata</taxon>
        <taxon>Ditrysia</taxon>
        <taxon>Papilionoidea</taxon>
        <taxon>Nymphalidae</taxon>
        <taxon>Nymphalinae</taxon>
        <taxon>Euphydryas</taxon>
    </lineage>
</organism>
<comment type="caution">
    <text evidence="3">The sequence shown here is derived from an EMBL/GenBank/DDBJ whole genome shotgun (WGS) entry which is preliminary data.</text>
</comment>
<sequence length="985" mass="113808">MESCFVNRCSQNSWFDKALTWQDQRSGMTSNKTKYHLLTAIYFSTTTLLSVGYGDFVPGDQFDMGFIAFLSLYGVLLSGYCVSEFSAVVTHWSRTKTAFLEVIMTIDKFMKENNMHTAIKSRIMAFYELQWQYNSGVELTGENWLEKTVVPHELRKKVLHQARFKTLTSIRFFQVKNKAFIHTLTETATDIILPPGEIVYYGGTVTRELYIIESGYCLVTCEEMRATKTERVIGPGNHLGLLVLLYGVPAVSTVITLTHCKLISISHFSYTSALNLFPDMREHEDLLTSDEKKKIEQLAKSKNSDAYLRHYNRLTQKQKKHITNILQDFFNDSFINVLEDYRRKKESYLKSFSQFHVLNKLAPYFLIPIVIRPDGIFLKTWALLRVCTAYVLSLLIPGSFTVDLLTCFPWYAIWTLFVPKHNENHTEEDHVNNYHFYHCIIRMVNVLQIYKLYAAFWAESISALKRAYLMSVVQFLLLTLFFLNLYTSILITMTCRYVVAYDNYDFFRKIEKLSLRGPFMKTTYNPDGNMICKLGSWIDGSKIFKDTYLTPTKVYLLAYYWAATSFTGAGFGDITAQDTAHMILSICINIHGVLFFGYVYARIASLKAMADQVMTTFQENLKHLVLFLNREKTPYLLKRSVIDYWKYQWKRTGGWSSYPSVLRKVKYSVDTATKDYVLPIVMSDKTSVEMDFYPLTYEADDDEEDEMDPNVFLDSPDRSIAESHGSRSITSAGNVDYVQATWLILKPHRTIAIWASLLSHVNACLFFKMSCLTPVQCQSANWISKKELNLRANYGQNDFFPLYVASLWYMINLLTITGTGDVSSQNDFEVIETVFIAIIIKFCTGLLISEMSAMITAHSSSRIAYDYGINELRDGLRDTDLSDHQMNKMWDYVRELWNRQQGKQVEVLTVHPNLTESIYDILGPEDSFGVAQGLFVGVTHHFSFRARTVVDIVYLKLDEWKYLLDFYPKSAKLVRRKVENVYLAI</sequence>
<dbReference type="Proteomes" id="UP001153954">
    <property type="component" value="Unassembled WGS sequence"/>
</dbReference>
<name>A0AAU9TF16_EUPED</name>
<dbReference type="PANTHER" id="PTHR10217">
    <property type="entry name" value="VOLTAGE AND LIGAND GATED POTASSIUM CHANNEL"/>
    <property type="match status" value="1"/>
</dbReference>
<dbReference type="SUPFAM" id="SSF81324">
    <property type="entry name" value="Voltage-gated potassium channels"/>
    <property type="match status" value="3"/>
</dbReference>
<keyword evidence="1" id="KW-1133">Transmembrane helix</keyword>
<dbReference type="Gene3D" id="1.10.287.70">
    <property type="match status" value="3"/>
</dbReference>
<dbReference type="GO" id="GO:0005249">
    <property type="term" value="F:voltage-gated potassium channel activity"/>
    <property type="evidence" value="ECO:0007669"/>
    <property type="project" value="TreeGrafter"/>
</dbReference>
<dbReference type="SUPFAM" id="SSF51206">
    <property type="entry name" value="cAMP-binding domain-like"/>
    <property type="match status" value="2"/>
</dbReference>
<protein>
    <recommendedName>
        <fullName evidence="2">Cyclic nucleotide-binding domain-containing protein</fullName>
    </recommendedName>
</protein>
<evidence type="ECO:0000313" key="4">
    <source>
        <dbReference type="Proteomes" id="UP001153954"/>
    </source>
</evidence>
<dbReference type="AlphaFoldDB" id="A0AAU9TF16"/>
<evidence type="ECO:0000259" key="2">
    <source>
        <dbReference type="PROSITE" id="PS50042"/>
    </source>
</evidence>